<dbReference type="AlphaFoldDB" id="A0A4P2QZQ5"/>
<dbReference type="RefSeq" id="WP_129578994.1">
    <property type="nucleotide sequence ID" value="NZ_CP012672.1"/>
</dbReference>
<dbReference type="EMBL" id="CP012672">
    <property type="protein sequence ID" value="AUX36107.1"/>
    <property type="molecule type" value="Genomic_DNA"/>
</dbReference>
<proteinExistence type="predicted"/>
<dbReference type="Proteomes" id="UP000295497">
    <property type="component" value="Chromosome"/>
</dbReference>
<evidence type="ECO:0000313" key="1">
    <source>
        <dbReference type="EMBL" id="AUX36107.1"/>
    </source>
</evidence>
<evidence type="ECO:0000313" key="2">
    <source>
        <dbReference type="Proteomes" id="UP000295497"/>
    </source>
</evidence>
<gene>
    <name evidence="1" type="ORF">SOCE836_083130</name>
</gene>
<name>A0A4P2QZQ5_SORCE</name>
<organism evidence="1 2">
    <name type="scientific">Sorangium cellulosum</name>
    <name type="common">Polyangium cellulosum</name>
    <dbReference type="NCBI Taxonomy" id="56"/>
    <lineage>
        <taxon>Bacteria</taxon>
        <taxon>Pseudomonadati</taxon>
        <taxon>Myxococcota</taxon>
        <taxon>Polyangia</taxon>
        <taxon>Polyangiales</taxon>
        <taxon>Polyangiaceae</taxon>
        <taxon>Sorangium</taxon>
    </lineage>
</organism>
<sequence length="71" mass="8524">MTKETWVEIWIESSSRGRYLLVLRPCDEGGFELRDPQKGGETVERFATYEDAVHWLNEDEYDLVEGRWHYE</sequence>
<protein>
    <submittedName>
        <fullName evidence="1">Uncharacterized protein</fullName>
    </submittedName>
</protein>
<accession>A0A4P2QZQ5</accession>
<reference evidence="1 2" key="1">
    <citation type="submission" date="2015-09" db="EMBL/GenBank/DDBJ databases">
        <title>Sorangium comparison.</title>
        <authorList>
            <person name="Zaburannyi N."/>
            <person name="Bunk B."/>
            <person name="Overmann J."/>
            <person name="Mueller R."/>
        </authorList>
    </citation>
    <scope>NUCLEOTIDE SEQUENCE [LARGE SCALE GENOMIC DNA]</scope>
    <source>
        <strain evidence="1 2">So ce836</strain>
    </source>
</reference>